<dbReference type="PROSITE" id="PS50192">
    <property type="entry name" value="T_SNARE"/>
    <property type="match status" value="1"/>
</dbReference>
<dbReference type="InParanoid" id="B4J0X1"/>
<dbReference type="HOGENOM" id="CLU_099972_0_0_1"/>
<dbReference type="Pfam" id="PF05739">
    <property type="entry name" value="SNARE"/>
    <property type="match status" value="1"/>
</dbReference>
<dbReference type="eggNOG" id="KOG3202">
    <property type="taxonomic scope" value="Eukaryota"/>
</dbReference>
<dbReference type="Proteomes" id="UP000001070">
    <property type="component" value="Unassembled WGS sequence"/>
</dbReference>
<accession>B4J0X1</accession>
<proteinExistence type="predicted"/>
<dbReference type="AlphaFoldDB" id="B4J0X1"/>
<feature type="domain" description="T-SNARE coiled-coil homology" evidence="8">
    <location>
        <begin position="147"/>
        <end position="209"/>
    </location>
</feature>
<evidence type="ECO:0000259" key="8">
    <source>
        <dbReference type="PROSITE" id="PS50192"/>
    </source>
</evidence>
<evidence type="ECO:0000256" key="1">
    <source>
        <dbReference type="ARBA" id="ARBA00004167"/>
    </source>
</evidence>
<feature type="region of interest" description="Disordered" evidence="6">
    <location>
        <begin position="112"/>
        <end position="137"/>
    </location>
</feature>
<dbReference type="SMART" id="SM00397">
    <property type="entry name" value="t_SNARE"/>
    <property type="match status" value="1"/>
</dbReference>
<keyword evidence="10" id="KW-1185">Reference proteome</keyword>
<protein>
    <submittedName>
        <fullName evidence="9">GH15579</fullName>
    </submittedName>
</protein>
<keyword evidence="3 7" id="KW-0812">Transmembrane</keyword>
<keyword evidence="2" id="KW-0813">Transport</keyword>
<evidence type="ECO:0000256" key="4">
    <source>
        <dbReference type="ARBA" id="ARBA00022989"/>
    </source>
</evidence>
<feature type="compositionally biased region" description="Pro residues" evidence="6">
    <location>
        <begin position="128"/>
        <end position="137"/>
    </location>
</feature>
<organism evidence="10">
    <name type="scientific">Drosophila grimshawi</name>
    <name type="common">Hawaiian fruit fly</name>
    <name type="synonym">Idiomyia grimshawi</name>
    <dbReference type="NCBI Taxonomy" id="7222"/>
    <lineage>
        <taxon>Eukaryota</taxon>
        <taxon>Metazoa</taxon>
        <taxon>Ecdysozoa</taxon>
        <taxon>Arthropoda</taxon>
        <taxon>Hexapoda</taxon>
        <taxon>Insecta</taxon>
        <taxon>Pterygota</taxon>
        <taxon>Neoptera</taxon>
        <taxon>Endopterygota</taxon>
        <taxon>Diptera</taxon>
        <taxon>Brachycera</taxon>
        <taxon>Muscomorpha</taxon>
        <taxon>Ephydroidea</taxon>
        <taxon>Drosophilidae</taxon>
        <taxon>Drosophila</taxon>
        <taxon>Hawaiian Drosophila</taxon>
    </lineage>
</organism>
<dbReference type="SUPFAM" id="SSF58038">
    <property type="entry name" value="SNARE fusion complex"/>
    <property type="match status" value="1"/>
</dbReference>
<comment type="subcellular location">
    <subcellularLocation>
        <location evidence="1">Membrane</location>
        <topology evidence="1">Single-pass membrane protein</topology>
    </subcellularLocation>
</comment>
<feature type="transmembrane region" description="Helical" evidence="7">
    <location>
        <begin position="216"/>
        <end position="234"/>
    </location>
</feature>
<gene>
    <name evidence="9" type="primary">Dgri\GH15579</name>
    <name evidence="9" type="ORF">Dgri_GH15579</name>
</gene>
<sequence>MSLVDHDSWDIEHEGCERLRRKILGQLNDRRQLLVNSREYVQLTDSIQIGIEQLRKDLKHLRVMLDNAITWETSPQHELQQRRINWDKLESQLREIDAIFTSSTRANQLAQTTTSGSFWQAAGSNDAPAPPHPPPPHDVVSLQQRQAEILDHQNRGLEALSATISRQRSLATQLGQEVEDQNDLLDNLSNTMGRVELGVQQETRNISQVNRRDSTWCYWLLIISLFVAIIVVIFV</sequence>
<dbReference type="SMR" id="B4J0X1"/>
<evidence type="ECO:0000256" key="6">
    <source>
        <dbReference type="SAM" id="MobiDB-lite"/>
    </source>
</evidence>
<evidence type="ECO:0000313" key="9">
    <source>
        <dbReference type="EMBL" id="EDV95792.1"/>
    </source>
</evidence>
<dbReference type="GO" id="GO:0016020">
    <property type="term" value="C:membrane"/>
    <property type="evidence" value="ECO:0007669"/>
    <property type="project" value="UniProtKB-SubCell"/>
</dbReference>
<dbReference type="OMA" id="SAWQDQD"/>
<evidence type="ECO:0000313" key="10">
    <source>
        <dbReference type="Proteomes" id="UP000001070"/>
    </source>
</evidence>
<dbReference type="OrthoDB" id="428895at2759"/>
<dbReference type="KEGG" id="dgr:6557162"/>
<reference evidence="9 10" key="1">
    <citation type="journal article" date="2007" name="Nature">
        <title>Evolution of genes and genomes on the Drosophila phylogeny.</title>
        <authorList>
            <consortium name="Drosophila 12 Genomes Consortium"/>
            <person name="Clark A.G."/>
            <person name="Eisen M.B."/>
            <person name="Smith D.R."/>
            <person name="Bergman C.M."/>
            <person name="Oliver B."/>
            <person name="Markow T.A."/>
            <person name="Kaufman T.C."/>
            <person name="Kellis M."/>
            <person name="Gelbart W."/>
            <person name="Iyer V.N."/>
            <person name="Pollard D.A."/>
            <person name="Sackton T.B."/>
            <person name="Larracuente A.M."/>
            <person name="Singh N.D."/>
            <person name="Abad J.P."/>
            <person name="Abt D.N."/>
            <person name="Adryan B."/>
            <person name="Aguade M."/>
            <person name="Akashi H."/>
            <person name="Anderson W.W."/>
            <person name="Aquadro C.F."/>
            <person name="Ardell D.H."/>
            <person name="Arguello R."/>
            <person name="Artieri C.G."/>
            <person name="Barbash D.A."/>
            <person name="Barker D."/>
            <person name="Barsanti P."/>
            <person name="Batterham P."/>
            <person name="Batzoglou S."/>
            <person name="Begun D."/>
            <person name="Bhutkar A."/>
            <person name="Blanco E."/>
            <person name="Bosak S.A."/>
            <person name="Bradley R.K."/>
            <person name="Brand A.D."/>
            <person name="Brent M.R."/>
            <person name="Brooks A.N."/>
            <person name="Brown R.H."/>
            <person name="Butlin R.K."/>
            <person name="Caggese C."/>
            <person name="Calvi B.R."/>
            <person name="Bernardo de Carvalho A."/>
            <person name="Caspi A."/>
            <person name="Castrezana S."/>
            <person name="Celniker S.E."/>
            <person name="Chang J.L."/>
            <person name="Chapple C."/>
            <person name="Chatterji S."/>
            <person name="Chinwalla A."/>
            <person name="Civetta A."/>
            <person name="Clifton S.W."/>
            <person name="Comeron J.M."/>
            <person name="Costello J.C."/>
            <person name="Coyne J.A."/>
            <person name="Daub J."/>
            <person name="David R.G."/>
            <person name="Delcher A.L."/>
            <person name="Delehaunty K."/>
            <person name="Do C.B."/>
            <person name="Ebling H."/>
            <person name="Edwards K."/>
            <person name="Eickbush T."/>
            <person name="Evans J.D."/>
            <person name="Filipski A."/>
            <person name="Findeiss S."/>
            <person name="Freyhult E."/>
            <person name="Fulton L."/>
            <person name="Fulton R."/>
            <person name="Garcia A.C."/>
            <person name="Gardiner A."/>
            <person name="Garfield D.A."/>
            <person name="Garvin B.E."/>
            <person name="Gibson G."/>
            <person name="Gilbert D."/>
            <person name="Gnerre S."/>
            <person name="Godfrey J."/>
            <person name="Good R."/>
            <person name="Gotea V."/>
            <person name="Gravely B."/>
            <person name="Greenberg A.J."/>
            <person name="Griffiths-Jones S."/>
            <person name="Gross S."/>
            <person name="Guigo R."/>
            <person name="Gustafson E.A."/>
            <person name="Haerty W."/>
            <person name="Hahn M.W."/>
            <person name="Halligan D.L."/>
            <person name="Halpern A.L."/>
            <person name="Halter G.M."/>
            <person name="Han M.V."/>
            <person name="Heger A."/>
            <person name="Hillier L."/>
            <person name="Hinrichs A.S."/>
            <person name="Holmes I."/>
            <person name="Hoskins R.A."/>
            <person name="Hubisz M.J."/>
            <person name="Hultmark D."/>
            <person name="Huntley M.A."/>
            <person name="Jaffe D.B."/>
            <person name="Jagadeeshan S."/>
            <person name="Jeck W.R."/>
            <person name="Johnson J."/>
            <person name="Jones C.D."/>
            <person name="Jordan W.C."/>
            <person name="Karpen G.H."/>
            <person name="Kataoka E."/>
            <person name="Keightley P.D."/>
            <person name="Kheradpour P."/>
            <person name="Kirkness E.F."/>
            <person name="Koerich L.B."/>
            <person name="Kristiansen K."/>
            <person name="Kudrna D."/>
            <person name="Kulathinal R.J."/>
            <person name="Kumar S."/>
            <person name="Kwok R."/>
            <person name="Lander E."/>
            <person name="Langley C.H."/>
            <person name="Lapoint R."/>
            <person name="Lazzaro B.P."/>
            <person name="Lee S.J."/>
            <person name="Levesque L."/>
            <person name="Li R."/>
            <person name="Lin C.F."/>
            <person name="Lin M.F."/>
            <person name="Lindblad-Toh K."/>
            <person name="Llopart A."/>
            <person name="Long M."/>
            <person name="Low L."/>
            <person name="Lozovsky E."/>
            <person name="Lu J."/>
            <person name="Luo M."/>
            <person name="Machado C.A."/>
            <person name="Makalowski W."/>
            <person name="Marzo M."/>
            <person name="Matsuda M."/>
            <person name="Matzkin L."/>
            <person name="McAllister B."/>
            <person name="McBride C.S."/>
            <person name="McKernan B."/>
            <person name="McKernan K."/>
            <person name="Mendez-Lago M."/>
            <person name="Minx P."/>
            <person name="Mollenhauer M.U."/>
            <person name="Montooth K."/>
            <person name="Mount S.M."/>
            <person name="Mu X."/>
            <person name="Myers E."/>
            <person name="Negre B."/>
            <person name="Newfeld S."/>
            <person name="Nielsen R."/>
            <person name="Noor M.A."/>
            <person name="O'Grady P."/>
            <person name="Pachter L."/>
            <person name="Papaceit M."/>
            <person name="Parisi M.J."/>
            <person name="Parisi M."/>
            <person name="Parts L."/>
            <person name="Pedersen J.S."/>
            <person name="Pesole G."/>
            <person name="Phillippy A.M."/>
            <person name="Ponting C.P."/>
            <person name="Pop M."/>
            <person name="Porcelli D."/>
            <person name="Powell J.R."/>
            <person name="Prohaska S."/>
            <person name="Pruitt K."/>
            <person name="Puig M."/>
            <person name="Quesneville H."/>
            <person name="Ram K.R."/>
            <person name="Rand D."/>
            <person name="Rasmussen M.D."/>
            <person name="Reed L.K."/>
            <person name="Reenan R."/>
            <person name="Reily A."/>
            <person name="Remington K.A."/>
            <person name="Rieger T.T."/>
            <person name="Ritchie M.G."/>
            <person name="Robin C."/>
            <person name="Rogers Y.H."/>
            <person name="Rohde C."/>
            <person name="Rozas J."/>
            <person name="Rubenfield M.J."/>
            <person name="Ruiz A."/>
            <person name="Russo S."/>
            <person name="Salzberg S.L."/>
            <person name="Sanchez-Gracia A."/>
            <person name="Saranga D.J."/>
            <person name="Sato H."/>
            <person name="Schaeffer S.W."/>
            <person name="Schatz M.C."/>
            <person name="Schlenke T."/>
            <person name="Schwartz R."/>
            <person name="Segarra C."/>
            <person name="Singh R.S."/>
            <person name="Sirot L."/>
            <person name="Sirota M."/>
            <person name="Sisneros N.B."/>
            <person name="Smith C.D."/>
            <person name="Smith T.F."/>
            <person name="Spieth J."/>
            <person name="Stage D.E."/>
            <person name="Stark A."/>
            <person name="Stephan W."/>
            <person name="Strausberg R.L."/>
            <person name="Strempel S."/>
            <person name="Sturgill D."/>
            <person name="Sutton G."/>
            <person name="Sutton G.G."/>
            <person name="Tao W."/>
            <person name="Teichmann S."/>
            <person name="Tobari Y.N."/>
            <person name="Tomimura Y."/>
            <person name="Tsolas J.M."/>
            <person name="Valente V.L."/>
            <person name="Venter E."/>
            <person name="Venter J.C."/>
            <person name="Vicario S."/>
            <person name="Vieira F.G."/>
            <person name="Vilella A.J."/>
            <person name="Villasante A."/>
            <person name="Walenz B."/>
            <person name="Wang J."/>
            <person name="Wasserman M."/>
            <person name="Watts T."/>
            <person name="Wilson D."/>
            <person name="Wilson R.K."/>
            <person name="Wing R.A."/>
            <person name="Wolfner M.F."/>
            <person name="Wong A."/>
            <person name="Wong G.K."/>
            <person name="Wu C.I."/>
            <person name="Wu G."/>
            <person name="Yamamoto D."/>
            <person name="Yang H.P."/>
            <person name="Yang S.P."/>
            <person name="Yorke J.A."/>
            <person name="Yoshida K."/>
            <person name="Zdobnov E."/>
            <person name="Zhang P."/>
            <person name="Zhang Y."/>
            <person name="Zimin A.V."/>
            <person name="Baldwin J."/>
            <person name="Abdouelleil A."/>
            <person name="Abdulkadir J."/>
            <person name="Abebe A."/>
            <person name="Abera B."/>
            <person name="Abreu J."/>
            <person name="Acer S.C."/>
            <person name="Aftuck L."/>
            <person name="Alexander A."/>
            <person name="An P."/>
            <person name="Anderson E."/>
            <person name="Anderson S."/>
            <person name="Arachi H."/>
            <person name="Azer M."/>
            <person name="Bachantsang P."/>
            <person name="Barry A."/>
            <person name="Bayul T."/>
            <person name="Berlin A."/>
            <person name="Bessette D."/>
            <person name="Bloom T."/>
            <person name="Blye J."/>
            <person name="Boguslavskiy L."/>
            <person name="Bonnet C."/>
            <person name="Boukhgalter B."/>
            <person name="Bourzgui I."/>
            <person name="Brown A."/>
            <person name="Cahill P."/>
            <person name="Channer S."/>
            <person name="Cheshatsang Y."/>
            <person name="Chuda L."/>
            <person name="Citroen M."/>
            <person name="Collymore A."/>
            <person name="Cooke P."/>
            <person name="Costello M."/>
            <person name="D'Aco K."/>
            <person name="Daza R."/>
            <person name="De Haan G."/>
            <person name="DeGray S."/>
            <person name="DeMaso C."/>
            <person name="Dhargay N."/>
            <person name="Dooley K."/>
            <person name="Dooley E."/>
            <person name="Doricent M."/>
            <person name="Dorje P."/>
            <person name="Dorjee K."/>
            <person name="Dupes A."/>
            <person name="Elong R."/>
            <person name="Falk J."/>
            <person name="Farina A."/>
            <person name="Faro S."/>
            <person name="Ferguson D."/>
            <person name="Fisher S."/>
            <person name="Foley C.D."/>
            <person name="Franke A."/>
            <person name="Friedrich D."/>
            <person name="Gadbois L."/>
            <person name="Gearin G."/>
            <person name="Gearin C.R."/>
            <person name="Giannoukos G."/>
            <person name="Goode T."/>
            <person name="Graham J."/>
            <person name="Grandbois E."/>
            <person name="Grewal S."/>
            <person name="Gyaltsen K."/>
            <person name="Hafez N."/>
            <person name="Hagos B."/>
            <person name="Hall J."/>
            <person name="Henson C."/>
            <person name="Hollinger A."/>
            <person name="Honan T."/>
            <person name="Huard M.D."/>
            <person name="Hughes L."/>
            <person name="Hurhula B."/>
            <person name="Husby M.E."/>
            <person name="Kamat A."/>
            <person name="Kanga B."/>
            <person name="Kashin S."/>
            <person name="Khazanovich D."/>
            <person name="Kisner P."/>
            <person name="Lance K."/>
            <person name="Lara M."/>
            <person name="Lee W."/>
            <person name="Lennon N."/>
            <person name="Letendre F."/>
            <person name="LeVine R."/>
            <person name="Lipovsky A."/>
            <person name="Liu X."/>
            <person name="Liu J."/>
            <person name="Liu S."/>
            <person name="Lokyitsang T."/>
            <person name="Lokyitsang Y."/>
            <person name="Lubonja R."/>
            <person name="Lui A."/>
            <person name="MacDonald P."/>
            <person name="Magnisalis V."/>
            <person name="Maru K."/>
            <person name="Matthews C."/>
            <person name="McCusker W."/>
            <person name="McDonough S."/>
            <person name="Mehta T."/>
            <person name="Meldrim J."/>
            <person name="Meneus L."/>
            <person name="Mihai O."/>
            <person name="Mihalev A."/>
            <person name="Mihova T."/>
            <person name="Mittelman R."/>
            <person name="Mlenga V."/>
            <person name="Montmayeur A."/>
            <person name="Mulrain L."/>
            <person name="Navidi A."/>
            <person name="Naylor J."/>
            <person name="Negash T."/>
            <person name="Nguyen T."/>
            <person name="Nguyen N."/>
            <person name="Nicol R."/>
            <person name="Norbu C."/>
            <person name="Norbu N."/>
            <person name="Novod N."/>
            <person name="O'Neill B."/>
            <person name="Osman S."/>
            <person name="Markiewicz E."/>
            <person name="Oyono O.L."/>
            <person name="Patti C."/>
            <person name="Phunkhang P."/>
            <person name="Pierre F."/>
            <person name="Priest M."/>
            <person name="Raghuraman S."/>
            <person name="Rege F."/>
            <person name="Reyes R."/>
            <person name="Rise C."/>
            <person name="Rogov P."/>
            <person name="Ross K."/>
            <person name="Ryan E."/>
            <person name="Settipalli S."/>
            <person name="Shea T."/>
            <person name="Sherpa N."/>
            <person name="Shi L."/>
            <person name="Shih D."/>
            <person name="Sparrow T."/>
            <person name="Spaulding J."/>
            <person name="Stalker J."/>
            <person name="Stange-Thomann N."/>
            <person name="Stavropoulos S."/>
            <person name="Stone C."/>
            <person name="Strader C."/>
            <person name="Tesfaye S."/>
            <person name="Thomson T."/>
            <person name="Thoulutsang Y."/>
            <person name="Thoulutsang D."/>
            <person name="Topham K."/>
            <person name="Topping I."/>
            <person name="Tsamla T."/>
            <person name="Vassiliev H."/>
            <person name="Vo A."/>
            <person name="Wangchuk T."/>
            <person name="Wangdi T."/>
            <person name="Weiand M."/>
            <person name="Wilkinson J."/>
            <person name="Wilson A."/>
            <person name="Yadav S."/>
            <person name="Young G."/>
            <person name="Yu Q."/>
            <person name="Zembek L."/>
            <person name="Zhong D."/>
            <person name="Zimmer A."/>
            <person name="Zwirko Z."/>
            <person name="Jaffe D.B."/>
            <person name="Alvarez P."/>
            <person name="Brockman W."/>
            <person name="Butler J."/>
            <person name="Chin C."/>
            <person name="Gnerre S."/>
            <person name="Grabherr M."/>
            <person name="Kleber M."/>
            <person name="Mauceli E."/>
            <person name="MacCallum I."/>
        </authorList>
    </citation>
    <scope>NUCLEOTIDE SEQUENCE [LARGE SCALE GENOMIC DNA]</scope>
    <source>
        <strain evidence="10">Tucson 15287-2541.00</strain>
    </source>
</reference>
<dbReference type="Gene3D" id="1.20.5.110">
    <property type="match status" value="1"/>
</dbReference>
<dbReference type="PhylomeDB" id="B4J0X1"/>
<evidence type="ECO:0000256" key="5">
    <source>
        <dbReference type="ARBA" id="ARBA00023136"/>
    </source>
</evidence>
<dbReference type="GO" id="GO:0005794">
    <property type="term" value="C:Golgi apparatus"/>
    <property type="evidence" value="ECO:0007669"/>
    <property type="project" value="UniProtKB-ARBA"/>
</dbReference>
<keyword evidence="4 7" id="KW-1133">Transmembrane helix</keyword>
<evidence type="ECO:0000256" key="3">
    <source>
        <dbReference type="ARBA" id="ARBA00022692"/>
    </source>
</evidence>
<dbReference type="FunCoup" id="B4J0X1">
    <property type="interactions" value="723"/>
</dbReference>
<dbReference type="EMBL" id="CH916366">
    <property type="protein sequence ID" value="EDV95792.1"/>
    <property type="molecule type" value="Genomic_DNA"/>
</dbReference>
<keyword evidence="5 7" id="KW-0472">Membrane</keyword>
<evidence type="ECO:0000256" key="7">
    <source>
        <dbReference type="SAM" id="Phobius"/>
    </source>
</evidence>
<name>B4J0X1_DROGR</name>
<dbReference type="InterPro" id="IPR000727">
    <property type="entry name" value="T_SNARE_dom"/>
</dbReference>
<dbReference type="PANTHER" id="PTHR12791">
    <property type="entry name" value="GOLGI SNARE BET1-RELATED"/>
    <property type="match status" value="1"/>
</dbReference>
<evidence type="ECO:0000256" key="2">
    <source>
        <dbReference type="ARBA" id="ARBA00022448"/>
    </source>
</evidence>
<dbReference type="STRING" id="7222.B4J0X1"/>